<dbReference type="Proteomes" id="UP000607653">
    <property type="component" value="Unassembled WGS sequence"/>
</dbReference>
<keyword evidence="4" id="KW-0472">Membrane</keyword>
<dbReference type="PANTHER" id="PTHR15371">
    <property type="entry name" value="TIM23"/>
    <property type="match status" value="1"/>
</dbReference>
<evidence type="ECO:0000256" key="4">
    <source>
        <dbReference type="ARBA" id="ARBA00023136"/>
    </source>
</evidence>
<dbReference type="GO" id="GO:0016020">
    <property type="term" value="C:membrane"/>
    <property type="evidence" value="ECO:0007669"/>
    <property type="project" value="UniProtKB-SubCell"/>
</dbReference>
<accession>A0A822XY60</accession>
<comment type="subcellular location">
    <subcellularLocation>
        <location evidence="1">Membrane</location>
        <topology evidence="1">Multi-pass membrane protein</topology>
    </subcellularLocation>
</comment>
<dbReference type="Gene3D" id="1.10.510.10">
    <property type="entry name" value="Transferase(Phosphotransferase) domain 1"/>
    <property type="match status" value="1"/>
</dbReference>
<evidence type="ECO:0000256" key="3">
    <source>
        <dbReference type="ARBA" id="ARBA00022989"/>
    </source>
</evidence>
<dbReference type="InterPro" id="IPR045238">
    <property type="entry name" value="Tim23-like"/>
</dbReference>
<dbReference type="InterPro" id="IPR011009">
    <property type="entry name" value="Kinase-like_dom_sf"/>
</dbReference>
<evidence type="ECO:0000313" key="6">
    <source>
        <dbReference type="Proteomes" id="UP000607653"/>
    </source>
</evidence>
<name>A0A822XY60_NELNU</name>
<evidence type="ECO:0000256" key="1">
    <source>
        <dbReference type="ARBA" id="ARBA00004141"/>
    </source>
</evidence>
<dbReference type="EMBL" id="DUZY01000001">
    <property type="protein sequence ID" value="DAD22328.1"/>
    <property type="molecule type" value="Genomic_DNA"/>
</dbReference>
<evidence type="ECO:0008006" key="7">
    <source>
        <dbReference type="Google" id="ProtNLM"/>
    </source>
</evidence>
<organism evidence="5 6">
    <name type="scientific">Nelumbo nucifera</name>
    <name type="common">Sacred lotus</name>
    <dbReference type="NCBI Taxonomy" id="4432"/>
    <lineage>
        <taxon>Eukaryota</taxon>
        <taxon>Viridiplantae</taxon>
        <taxon>Streptophyta</taxon>
        <taxon>Embryophyta</taxon>
        <taxon>Tracheophyta</taxon>
        <taxon>Spermatophyta</taxon>
        <taxon>Magnoliopsida</taxon>
        <taxon>Proteales</taxon>
        <taxon>Nelumbonaceae</taxon>
        <taxon>Nelumbo</taxon>
    </lineage>
</organism>
<protein>
    <recommendedName>
        <fullName evidence="7">Protein kinase domain-containing protein</fullName>
    </recommendedName>
</protein>
<sequence>MDIKSLDVLDDGNWNAKLGDFGLALRGHVEDVKIRCTPPVDTLGYLNPSYVLPENLNTKSDCSKLTYYTGCGYLAKEGDTLKLCINRVLNASGHSSKKFGNRVGVIGLLYTGLESKIVAVRDTDDIINSVLAGLGTGALFKAASGPRSAAVAGDIGGSGSCMQPKSTGPVDTRKLGSSSYQVAQVRRKSGCKGIETHPCKSSYTWP</sequence>
<dbReference type="PANTHER" id="PTHR15371:SF0">
    <property type="entry name" value="SD19278P"/>
    <property type="match status" value="1"/>
</dbReference>
<comment type="caution">
    <text evidence="5">The sequence shown here is derived from an EMBL/GenBank/DDBJ whole genome shotgun (WGS) entry which is preliminary data.</text>
</comment>
<reference evidence="5 6" key="1">
    <citation type="journal article" date="2020" name="Mol. Biol. Evol.">
        <title>Distinct Expression and Methylation Patterns for Genes with Different Fates following a Single Whole-Genome Duplication in Flowering Plants.</title>
        <authorList>
            <person name="Shi T."/>
            <person name="Rahmani R.S."/>
            <person name="Gugger P.F."/>
            <person name="Wang M."/>
            <person name="Li H."/>
            <person name="Zhang Y."/>
            <person name="Li Z."/>
            <person name="Wang Q."/>
            <person name="Van de Peer Y."/>
            <person name="Marchal K."/>
            <person name="Chen J."/>
        </authorList>
    </citation>
    <scope>NUCLEOTIDE SEQUENCE [LARGE SCALE GENOMIC DNA]</scope>
    <source>
        <tissue evidence="5">Leaf</tissue>
    </source>
</reference>
<proteinExistence type="predicted"/>
<gene>
    <name evidence="5" type="ORF">HUJ06_023791</name>
</gene>
<keyword evidence="2" id="KW-0812">Transmembrane</keyword>
<dbReference type="GO" id="GO:0022857">
    <property type="term" value="F:transmembrane transporter activity"/>
    <property type="evidence" value="ECO:0007669"/>
    <property type="project" value="InterPro"/>
</dbReference>
<keyword evidence="3" id="KW-1133">Transmembrane helix</keyword>
<dbReference type="AlphaFoldDB" id="A0A822XY60"/>
<dbReference type="SUPFAM" id="SSF56112">
    <property type="entry name" value="Protein kinase-like (PK-like)"/>
    <property type="match status" value="1"/>
</dbReference>
<evidence type="ECO:0000256" key="2">
    <source>
        <dbReference type="ARBA" id="ARBA00022692"/>
    </source>
</evidence>
<dbReference type="Pfam" id="PF02466">
    <property type="entry name" value="Tim17"/>
    <property type="match status" value="1"/>
</dbReference>
<keyword evidence="6" id="KW-1185">Reference proteome</keyword>
<evidence type="ECO:0000313" key="5">
    <source>
        <dbReference type="EMBL" id="DAD22328.1"/>
    </source>
</evidence>